<evidence type="ECO:0000313" key="5">
    <source>
        <dbReference type="RefSeq" id="XP_019620616.1"/>
    </source>
</evidence>
<feature type="signal peptide" evidence="2">
    <location>
        <begin position="1"/>
        <end position="23"/>
    </location>
</feature>
<dbReference type="RefSeq" id="XP_019620617.1">
    <property type="nucleotide sequence ID" value="XM_019765058.1"/>
</dbReference>
<dbReference type="GeneID" id="109467125"/>
<dbReference type="OrthoDB" id="1100386at2759"/>
<dbReference type="GO" id="GO:0030246">
    <property type="term" value="F:carbohydrate binding"/>
    <property type="evidence" value="ECO:0007669"/>
    <property type="project" value="InterPro"/>
</dbReference>
<keyword evidence="4" id="KW-1185">Reference proteome</keyword>
<feature type="chain" id="PRO_5044647585" evidence="2">
    <location>
        <begin position="24"/>
        <end position="527"/>
    </location>
</feature>
<evidence type="ECO:0000313" key="4">
    <source>
        <dbReference type="Proteomes" id="UP000515135"/>
    </source>
</evidence>
<dbReference type="KEGG" id="bbel:109467125"/>
<dbReference type="InterPro" id="IPR043159">
    <property type="entry name" value="Lectin_gal-bd_sf"/>
</dbReference>
<evidence type="ECO:0000313" key="6">
    <source>
        <dbReference type="RefSeq" id="XP_019620617.1"/>
    </source>
</evidence>
<name>A0A6P4YTL4_BRABE</name>
<evidence type="ECO:0000256" key="2">
    <source>
        <dbReference type="SAM" id="SignalP"/>
    </source>
</evidence>
<dbReference type="FunFam" id="2.60.120.740:FF:000001">
    <property type="entry name" value="Adhesion G protein-coupled receptor L2"/>
    <property type="match status" value="1"/>
</dbReference>
<dbReference type="RefSeq" id="XP_019620616.1">
    <property type="nucleotide sequence ID" value="XM_019765057.1"/>
</dbReference>
<keyword evidence="1" id="KW-0175">Coiled coil</keyword>
<dbReference type="CDD" id="cd22827">
    <property type="entry name" value="Gal_Rha_Lectin_SUL-I-like"/>
    <property type="match status" value="1"/>
</dbReference>
<dbReference type="InterPro" id="IPR000922">
    <property type="entry name" value="Lectin_gal-bd_dom"/>
</dbReference>
<dbReference type="Gene3D" id="2.60.120.740">
    <property type="match status" value="1"/>
</dbReference>
<keyword evidence="2" id="KW-0732">Signal</keyword>
<evidence type="ECO:0000259" key="3">
    <source>
        <dbReference type="PROSITE" id="PS50228"/>
    </source>
</evidence>
<dbReference type="PANTHER" id="PTHR46780">
    <property type="entry name" value="PROTEIN EVA-1"/>
    <property type="match status" value="1"/>
</dbReference>
<dbReference type="Proteomes" id="UP000515135">
    <property type="component" value="Unplaced"/>
</dbReference>
<dbReference type="AlphaFoldDB" id="A0A6P4YTL4"/>
<organism evidence="4 5">
    <name type="scientific">Branchiostoma belcheri</name>
    <name type="common">Amphioxus</name>
    <dbReference type="NCBI Taxonomy" id="7741"/>
    <lineage>
        <taxon>Eukaryota</taxon>
        <taxon>Metazoa</taxon>
        <taxon>Chordata</taxon>
        <taxon>Cephalochordata</taxon>
        <taxon>Leptocardii</taxon>
        <taxon>Amphioxiformes</taxon>
        <taxon>Branchiostomatidae</taxon>
        <taxon>Branchiostoma</taxon>
    </lineage>
</organism>
<reference evidence="5 6" key="1">
    <citation type="submission" date="2025-04" db="UniProtKB">
        <authorList>
            <consortium name="RefSeq"/>
        </authorList>
    </citation>
    <scope>IDENTIFICATION</scope>
    <source>
        <tissue evidence="5 6">Gonad</tissue>
    </source>
</reference>
<protein>
    <submittedName>
        <fullName evidence="5 6">Uncharacterized protein LOC109467125 isoform X1</fullName>
    </submittedName>
</protein>
<dbReference type="PROSITE" id="PS50228">
    <property type="entry name" value="SUEL_LECTIN"/>
    <property type="match status" value="1"/>
</dbReference>
<dbReference type="Pfam" id="PF02140">
    <property type="entry name" value="SUEL_Lectin"/>
    <property type="match status" value="1"/>
</dbReference>
<proteinExistence type="predicted"/>
<accession>A0A6P4YTL4</accession>
<sequence length="527" mass="57663">MAVKLLLTVGLVFLVGRTTEVFGDDVLSPAEVPQQKRDNIDSNEVNIDSNEVNIDSNEVNIVSNEVERLLETLEDLTEEAKERELYEELGAEGSMGARIDSVEETLEEGQQVARGHQETASSSGLQRLGCWKDTANRAIPTLEGQDPGLDGAYHLRTEAIRKCREAATRRGYTVFAVQAGGWCASSANALQTYKKYGTSTSCQADGEGGPWANEVYQIVPRTGTGTGTTTGRTSVARVCEHQTLIISCPAGHQLNIVSALYGRLSQRICPTYPTSTMITRCRSPNGLTQVRTLCQGKSSCSVRASDSVFGDPCPGSSKYLAVKYACTVAACGWRLAYKIQSYAGDSFSLWNRDFNTPANLPSELAVSPAIGHYKSREIDGNWASLNIKQVKVSLYTFSPTLQTRDIIFNGAGSTKHSWFSKSRVISSPWTDLKSAPTNYFSISGHRDVAWRINRRFFINRNYGGCPADNGWLVVLDGNSYGCPWEKRTAGTPRILFSKRSTSVNFERDPGNVGIADVMAIFIKTCDG</sequence>
<feature type="domain" description="SUEL-type lectin" evidence="3">
    <location>
        <begin position="238"/>
        <end position="327"/>
    </location>
</feature>
<feature type="coiled-coil region" evidence="1">
    <location>
        <begin position="59"/>
        <end position="86"/>
    </location>
</feature>
<evidence type="ECO:0000256" key="1">
    <source>
        <dbReference type="SAM" id="Coils"/>
    </source>
</evidence>
<gene>
    <name evidence="5 6" type="primary">LOC109467125</name>
</gene>